<organism evidence="2 3">
    <name type="scientific">Guptibacillus hwajinpoensis</name>
    <dbReference type="NCBI Taxonomy" id="208199"/>
    <lineage>
        <taxon>Bacteria</taxon>
        <taxon>Bacillati</taxon>
        <taxon>Bacillota</taxon>
        <taxon>Bacilli</taxon>
        <taxon>Bacillales</taxon>
        <taxon>Guptibacillaceae</taxon>
        <taxon>Guptibacillus</taxon>
    </lineage>
</organism>
<dbReference type="GO" id="GO:0008233">
    <property type="term" value="F:peptidase activity"/>
    <property type="evidence" value="ECO:0007669"/>
    <property type="project" value="UniProtKB-KW"/>
</dbReference>
<dbReference type="Pfam" id="PF05193">
    <property type="entry name" value="Peptidase_M16_C"/>
    <property type="match status" value="1"/>
</dbReference>
<dbReference type="PANTHER" id="PTHR11851">
    <property type="entry name" value="METALLOPROTEASE"/>
    <property type="match status" value="1"/>
</dbReference>
<evidence type="ECO:0000313" key="2">
    <source>
        <dbReference type="EMBL" id="KMM38649.1"/>
    </source>
</evidence>
<keyword evidence="2" id="KW-0645">Protease</keyword>
<evidence type="ECO:0000259" key="1">
    <source>
        <dbReference type="Pfam" id="PF05193"/>
    </source>
</evidence>
<dbReference type="AlphaFoldDB" id="A0A0J6D2Z6"/>
<dbReference type="NCBIfam" id="NF047422">
    <property type="entry name" value="YfmF_fam"/>
    <property type="match status" value="1"/>
</dbReference>
<dbReference type="Gene3D" id="3.30.830.10">
    <property type="entry name" value="Metalloenzyme, LuxS/M16 peptidase-like"/>
    <property type="match status" value="2"/>
</dbReference>
<dbReference type="InterPro" id="IPR007863">
    <property type="entry name" value="Peptidase_M16_C"/>
</dbReference>
<name>A0A0J6D2Z6_9BACL</name>
<dbReference type="SUPFAM" id="SSF63411">
    <property type="entry name" value="LuxS/MPP-like metallohydrolase"/>
    <property type="match status" value="2"/>
</dbReference>
<dbReference type="RefSeq" id="WP_048309765.1">
    <property type="nucleotide sequence ID" value="NZ_CP119526.1"/>
</dbReference>
<dbReference type="STRING" id="157733.AB986_05085"/>
<proteinExistence type="predicted"/>
<gene>
    <name evidence="2" type="ORF">AB986_05085</name>
</gene>
<sequence length="425" mass="48576">MAIIPHEKTSCGGLTLHRIQTDKYKTTTVVMQFKAKLTKDTVTERALLPYVLQSGTAQYGSSKAVRTELEKLYGATLGVDLAKKGDFHIMTFRMDFANEKFLSEDDPLFKKALTLLADVVMNPKTGNSGFDSSIVEKEKRTMKQRIESIYDDKMRYSNMRLTQEMFPDEPFGLHVFGESDQVDQITSQSLYDYYKKVCAEDEVDLYFVGNLEGIEVENIVKELFPFDERSSRESETTVKASLDVEEKEVQESQEIKQGKLHMGFRTGVGYADDEYYALQVFNGMFGGFSHSKLFRNVREKESLAYYAASRYESHKGLIIVMSGIEFKNYSKTVEIIKEQLTAMRNGDFNEEEMKQTKTMIRNQLLETVDDAKGMVELLYHGVVSRKLRSIEEWLDGVEAVTKEDILAVADKVKLDTVYFLKGEEA</sequence>
<keyword evidence="3" id="KW-1185">Reference proteome</keyword>
<evidence type="ECO:0000313" key="3">
    <source>
        <dbReference type="Proteomes" id="UP000035996"/>
    </source>
</evidence>
<reference evidence="2" key="1">
    <citation type="submission" date="2015-06" db="EMBL/GenBank/DDBJ databases">
        <authorList>
            <person name="Liu B."/>
            <person name="Wang J."/>
            <person name="Zhu Y."/>
            <person name="Liu G."/>
            <person name="Chen Q."/>
            <person name="Zheng C."/>
            <person name="Che J."/>
            <person name="Ge C."/>
            <person name="Shi H."/>
            <person name="Pan Z."/>
            <person name="Liu X."/>
        </authorList>
    </citation>
    <scope>NUCLEOTIDE SEQUENCE [LARGE SCALE GENOMIC DNA]</scope>
    <source>
        <strain evidence="2">DSM 16346</strain>
    </source>
</reference>
<accession>A0A0J6D2Z6</accession>
<dbReference type="GO" id="GO:0006508">
    <property type="term" value="P:proteolysis"/>
    <property type="evidence" value="ECO:0007669"/>
    <property type="project" value="UniProtKB-KW"/>
</dbReference>
<dbReference type="PATRIC" id="fig|157733.3.peg.3255"/>
<comment type="caution">
    <text evidence="2">The sequence shown here is derived from an EMBL/GenBank/DDBJ whole genome shotgun (WGS) entry which is preliminary data.</text>
</comment>
<protein>
    <submittedName>
        <fullName evidence="2">Zinc protease</fullName>
    </submittedName>
</protein>
<keyword evidence="2" id="KW-0378">Hydrolase</keyword>
<dbReference type="EMBL" id="LELK01000001">
    <property type="protein sequence ID" value="KMM38649.1"/>
    <property type="molecule type" value="Genomic_DNA"/>
</dbReference>
<dbReference type="PANTHER" id="PTHR11851:SF186">
    <property type="entry name" value="INACTIVE METALLOPROTEASE YMFF-RELATED"/>
    <property type="match status" value="1"/>
</dbReference>
<dbReference type="InterPro" id="IPR050361">
    <property type="entry name" value="MPP/UQCRC_Complex"/>
</dbReference>
<dbReference type="OrthoDB" id="9762085at2"/>
<feature type="domain" description="Peptidase M16 C-terminal" evidence="1">
    <location>
        <begin position="185"/>
        <end position="358"/>
    </location>
</feature>
<dbReference type="Proteomes" id="UP000035996">
    <property type="component" value="Unassembled WGS sequence"/>
</dbReference>
<dbReference type="GO" id="GO:0046872">
    <property type="term" value="F:metal ion binding"/>
    <property type="evidence" value="ECO:0007669"/>
    <property type="project" value="InterPro"/>
</dbReference>
<dbReference type="InterPro" id="IPR011249">
    <property type="entry name" value="Metalloenz_LuxS/M16"/>
</dbReference>